<organism evidence="2 3">
    <name type="scientific">Babesia bigemina</name>
    <dbReference type="NCBI Taxonomy" id="5866"/>
    <lineage>
        <taxon>Eukaryota</taxon>
        <taxon>Sar</taxon>
        <taxon>Alveolata</taxon>
        <taxon>Apicomplexa</taxon>
        <taxon>Aconoidasida</taxon>
        <taxon>Piroplasmida</taxon>
        <taxon>Babesiidae</taxon>
        <taxon>Babesia</taxon>
    </lineage>
</organism>
<dbReference type="AlphaFoldDB" id="A0A061D277"/>
<evidence type="ECO:0000313" key="3">
    <source>
        <dbReference type="Proteomes" id="UP000033188"/>
    </source>
</evidence>
<name>A0A061D277_BABBI</name>
<sequence length="71" mass="7822">MPSIRQRHSVTASKYHDVCALRTASVHHGVSSDITTNHHAYDKLPVTVSPSSHPIGLPWRQPPPRPSVPKP</sequence>
<dbReference type="VEuPathDB" id="PiroplasmaDB:BBBOND_0110160"/>
<keyword evidence="3" id="KW-1185">Reference proteome</keyword>
<feature type="compositionally biased region" description="Pro residues" evidence="1">
    <location>
        <begin position="60"/>
        <end position="71"/>
    </location>
</feature>
<accession>A0A061D277</accession>
<dbReference type="RefSeq" id="XP_012766904.1">
    <property type="nucleotide sequence ID" value="XM_012911450.1"/>
</dbReference>
<feature type="region of interest" description="Disordered" evidence="1">
    <location>
        <begin position="49"/>
        <end position="71"/>
    </location>
</feature>
<dbReference type="Proteomes" id="UP000033188">
    <property type="component" value="Chromosome 1"/>
</dbReference>
<dbReference type="GeneID" id="24563259"/>
<dbReference type="EMBL" id="LK391707">
    <property type="protein sequence ID" value="CDR94718.1"/>
    <property type="molecule type" value="Genomic_DNA"/>
</dbReference>
<proteinExistence type="predicted"/>
<evidence type="ECO:0000313" key="2">
    <source>
        <dbReference type="EMBL" id="CDR94718.1"/>
    </source>
</evidence>
<evidence type="ECO:0000256" key="1">
    <source>
        <dbReference type="SAM" id="MobiDB-lite"/>
    </source>
</evidence>
<gene>
    <name evidence="2" type="ORF">BBBOND_0110160</name>
</gene>
<protein>
    <submittedName>
        <fullName evidence="2">Uncharacterized protein</fullName>
    </submittedName>
</protein>
<reference evidence="3" key="1">
    <citation type="journal article" date="2014" name="Nucleic Acids Res.">
        <title>The evolutionary dynamics of variant antigen genes in Babesia reveal a history of genomic innovation underlying host-parasite interaction.</title>
        <authorList>
            <person name="Jackson A.P."/>
            <person name="Otto T.D."/>
            <person name="Darby A."/>
            <person name="Ramaprasad A."/>
            <person name="Xia D."/>
            <person name="Echaide I.E."/>
            <person name="Farber M."/>
            <person name="Gahlot S."/>
            <person name="Gamble J."/>
            <person name="Gupta D."/>
            <person name="Gupta Y."/>
            <person name="Jackson L."/>
            <person name="Malandrin L."/>
            <person name="Malas T.B."/>
            <person name="Moussa E."/>
            <person name="Nair M."/>
            <person name="Reid A.J."/>
            <person name="Sanders M."/>
            <person name="Sharma J."/>
            <person name="Tracey A."/>
            <person name="Quail M.A."/>
            <person name="Weir W."/>
            <person name="Wastling J.M."/>
            <person name="Hall N."/>
            <person name="Willadsen P."/>
            <person name="Lingelbach K."/>
            <person name="Shiels B."/>
            <person name="Tait A."/>
            <person name="Berriman M."/>
            <person name="Allred D.R."/>
            <person name="Pain A."/>
        </authorList>
    </citation>
    <scope>NUCLEOTIDE SEQUENCE [LARGE SCALE GENOMIC DNA]</scope>
    <source>
        <strain evidence="3">Bond</strain>
    </source>
</reference>
<dbReference type="KEGG" id="bbig:BBBOND_0110160"/>